<dbReference type="EMBL" id="JAHGUI010000056">
    <property type="protein sequence ID" value="MBT2919663.1"/>
    <property type="molecule type" value="Genomic_DNA"/>
</dbReference>
<protein>
    <recommendedName>
        <fullName evidence="3">Secreted protein</fullName>
    </recommendedName>
</protein>
<name>A0ABD4QXM5_VIBAN</name>
<evidence type="ECO:0008006" key="3">
    <source>
        <dbReference type="Google" id="ProtNLM"/>
    </source>
</evidence>
<evidence type="ECO:0000313" key="2">
    <source>
        <dbReference type="Proteomes" id="UP000078309"/>
    </source>
</evidence>
<organism evidence="1 2">
    <name type="scientific">Vibrio anguillarum</name>
    <name type="common">Listonella anguillarum</name>
    <dbReference type="NCBI Taxonomy" id="55601"/>
    <lineage>
        <taxon>Bacteria</taxon>
        <taxon>Pseudomonadati</taxon>
        <taxon>Pseudomonadota</taxon>
        <taxon>Gammaproteobacteria</taxon>
        <taxon>Vibrionales</taxon>
        <taxon>Vibrionaceae</taxon>
        <taxon>Vibrio</taxon>
    </lineage>
</organism>
<dbReference type="RefSeq" id="WP_157722349.1">
    <property type="nucleotide sequence ID" value="NZ_CP022101.1"/>
</dbReference>
<reference evidence="1 2" key="1">
    <citation type="journal article" date="2017" name="J. Fish Dis.">
        <title>Comparative assessment of Vibrio virulence in marine fish larvae.</title>
        <authorList>
            <person name="Ronneseth A."/>
            <person name="Castillo D."/>
            <person name="D'Alvise P."/>
            <person name="Tonnesen O."/>
            <person name="Haugland G."/>
            <person name="Grotkjaer T."/>
            <person name="Engell-Sorensen K."/>
            <person name="Norremark L."/>
            <person name="Bergh O."/>
            <person name="Wergeland H.I."/>
            <person name="Gram L."/>
        </authorList>
    </citation>
    <scope>NUCLEOTIDE SEQUENCE [LARGE SCALE GENOMIC DNA]</scope>
    <source>
        <strain evidence="1 2">90-11-286</strain>
    </source>
</reference>
<comment type="caution">
    <text evidence="1">The sequence shown here is derived from an EMBL/GenBank/DDBJ whole genome shotgun (WGS) entry which is preliminary data.</text>
</comment>
<dbReference type="Proteomes" id="UP000078309">
    <property type="component" value="Unassembled WGS sequence"/>
</dbReference>
<sequence length="71" mass="8048">MSSYATSTFCLTLTFLLGFGSFRAPPLNRQPLGKVLQFQWCVLPLSKYVNKLWGKDVLAKIVLPRLWTQAS</sequence>
<gene>
    <name evidence="1" type="ORF">PL14_13360</name>
</gene>
<proteinExistence type="predicted"/>
<accession>A0ABD4QXM5</accession>
<evidence type="ECO:0000313" key="1">
    <source>
        <dbReference type="EMBL" id="MBT2919663.1"/>
    </source>
</evidence>
<dbReference type="AlphaFoldDB" id="A0ABD4QXM5"/>